<keyword evidence="3 6" id="KW-0949">S-adenosyl-L-methionine</keyword>
<evidence type="ECO:0000256" key="7">
    <source>
        <dbReference type="SAM" id="MobiDB-lite"/>
    </source>
</evidence>
<feature type="binding site" evidence="6">
    <location>
        <position position="303"/>
    </location>
    <ligand>
        <name>S-adenosyl-L-methionine</name>
        <dbReference type="ChEBI" id="CHEBI:59789"/>
    </ligand>
</feature>
<comment type="caution">
    <text evidence="6">Lacks conserved residue(s) required for the propagation of feature annotation.</text>
</comment>
<dbReference type="GO" id="GO:0008173">
    <property type="term" value="F:RNA methyltransferase activity"/>
    <property type="evidence" value="ECO:0007669"/>
    <property type="project" value="InterPro"/>
</dbReference>
<reference evidence="9" key="1">
    <citation type="submission" date="2021-06" db="EMBL/GenBank/DDBJ databases">
        <authorList>
            <person name="Kallberg Y."/>
            <person name="Tangrot J."/>
            <person name="Rosling A."/>
        </authorList>
    </citation>
    <scope>NUCLEOTIDE SEQUENCE</scope>
    <source>
        <strain evidence="9">CL551</strain>
    </source>
</reference>
<proteinExistence type="inferred from homology"/>
<evidence type="ECO:0000256" key="5">
    <source>
        <dbReference type="ARBA" id="ARBA00053002"/>
    </source>
</evidence>
<sequence length="474" mass="53812">MNFYKQASDILEKLQNRKSSIKSLTLADDVKEKKKMYALICNTLKYKGVIDKIIDNSQLLVVEKKLPRNIATLLVHDLLFSPNGLKSLSDGPYKKSILKHEIRLKCELVKLKVKLKVKNNEDLINPELRNSETTVPRYIRVNTLKTTVEKVVEHFKAKKYKLEESNDDLGDISPQTIIKDKHLPELLILPPNTDLHNDPLYLSGDIILQDKASCFPSFICSPLIDSHVIDACAAPGNKTSHLSSIMQNSGKIWAFDIDKKRLELLKKLTRKAGCENIVAVHGSFLEENPLDSKYSNVECILLDPSCSGSGMVSRLAENTQDQLDSTQKPLVERLKNLSEFQERMILHAFKFPTVKKIVYSTCSIYAQENEHVVRRVLEQTSVFELADRKDVMPSWSRRGITSEMGDDEEAAEKLVRSIPNEDHTNGFFVACFVRKSVQCENNVRSKVDSMDNSIDDSFIAPPETKHSLKRKKRG</sequence>
<dbReference type="SUPFAM" id="SSF53335">
    <property type="entry name" value="S-adenosyl-L-methionine-dependent methyltransferases"/>
    <property type="match status" value="1"/>
</dbReference>
<comment type="similarity">
    <text evidence="6">Belongs to the class I-like SAM-binding methyltransferase superfamily. RsmB/NOP family.</text>
</comment>
<organism evidence="9 10">
    <name type="scientific">Acaulospora morrowiae</name>
    <dbReference type="NCBI Taxonomy" id="94023"/>
    <lineage>
        <taxon>Eukaryota</taxon>
        <taxon>Fungi</taxon>
        <taxon>Fungi incertae sedis</taxon>
        <taxon>Mucoromycota</taxon>
        <taxon>Glomeromycotina</taxon>
        <taxon>Glomeromycetes</taxon>
        <taxon>Diversisporales</taxon>
        <taxon>Acaulosporaceae</taxon>
        <taxon>Acaulospora</taxon>
    </lineage>
</organism>
<dbReference type="PROSITE" id="PS51686">
    <property type="entry name" value="SAM_MT_RSMB_NOP"/>
    <property type="match status" value="1"/>
</dbReference>
<dbReference type="EMBL" id="CAJVPV010006704">
    <property type="protein sequence ID" value="CAG8609076.1"/>
    <property type="molecule type" value="Genomic_DNA"/>
</dbReference>
<dbReference type="GO" id="GO:0003723">
    <property type="term" value="F:RNA binding"/>
    <property type="evidence" value="ECO:0007669"/>
    <property type="project" value="UniProtKB-UniRule"/>
</dbReference>
<dbReference type="InterPro" id="IPR023267">
    <property type="entry name" value="RCMT"/>
</dbReference>
<keyword evidence="4 6" id="KW-0694">RNA-binding</keyword>
<gene>
    <name evidence="9" type="ORF">AMORRO_LOCUS8134</name>
</gene>
<name>A0A9N9CRA0_9GLOM</name>
<dbReference type="PANTHER" id="PTHR22807:SF4">
    <property type="entry name" value="28S RRNA (CYTOSINE-C(5))-METHYLTRANSFERASE"/>
    <property type="match status" value="1"/>
</dbReference>
<dbReference type="PANTHER" id="PTHR22807">
    <property type="entry name" value="NOP2 YEAST -RELATED NOL1/NOP2/FMU SUN DOMAIN-CONTAINING"/>
    <property type="match status" value="1"/>
</dbReference>
<dbReference type="InterPro" id="IPR001678">
    <property type="entry name" value="MeTrfase_RsmB-F_NOP2_dom"/>
</dbReference>
<evidence type="ECO:0000313" key="10">
    <source>
        <dbReference type="Proteomes" id="UP000789342"/>
    </source>
</evidence>
<dbReference type="Gene3D" id="3.30.70.1170">
    <property type="entry name" value="Sun protein, domain 3"/>
    <property type="match status" value="1"/>
</dbReference>
<evidence type="ECO:0000256" key="2">
    <source>
        <dbReference type="ARBA" id="ARBA00022679"/>
    </source>
</evidence>
<evidence type="ECO:0000256" key="6">
    <source>
        <dbReference type="PROSITE-ProRule" id="PRU01023"/>
    </source>
</evidence>
<feature type="binding site" evidence="6">
    <location>
        <position position="256"/>
    </location>
    <ligand>
        <name>S-adenosyl-L-methionine</name>
        <dbReference type="ChEBI" id="CHEBI:59789"/>
    </ligand>
</feature>
<evidence type="ECO:0000256" key="4">
    <source>
        <dbReference type="ARBA" id="ARBA00022884"/>
    </source>
</evidence>
<dbReference type="GO" id="GO:0005730">
    <property type="term" value="C:nucleolus"/>
    <property type="evidence" value="ECO:0007669"/>
    <property type="project" value="TreeGrafter"/>
</dbReference>
<feature type="region of interest" description="Disordered" evidence="7">
    <location>
        <begin position="452"/>
        <end position="474"/>
    </location>
</feature>
<keyword evidence="2 6" id="KW-0808">Transferase</keyword>
<evidence type="ECO:0000313" key="9">
    <source>
        <dbReference type="EMBL" id="CAG8609076.1"/>
    </source>
</evidence>
<dbReference type="InterPro" id="IPR048889">
    <property type="entry name" value="NSUN5_RCM1_N"/>
</dbReference>
<accession>A0A9N9CRA0</accession>
<dbReference type="Proteomes" id="UP000789342">
    <property type="component" value="Unassembled WGS sequence"/>
</dbReference>
<keyword evidence="10" id="KW-1185">Reference proteome</keyword>
<evidence type="ECO:0000259" key="8">
    <source>
        <dbReference type="PROSITE" id="PS51686"/>
    </source>
</evidence>
<dbReference type="GO" id="GO:0070475">
    <property type="term" value="P:rRNA base methylation"/>
    <property type="evidence" value="ECO:0007669"/>
    <property type="project" value="TreeGrafter"/>
</dbReference>
<dbReference type="Pfam" id="PF21148">
    <property type="entry name" value="NSUN5_fdxn-like"/>
    <property type="match status" value="1"/>
</dbReference>
<dbReference type="OrthoDB" id="435282at2759"/>
<feature type="domain" description="SAM-dependent MTase RsmB/NOP-type" evidence="8">
    <location>
        <begin position="127"/>
        <end position="435"/>
    </location>
</feature>
<dbReference type="AlphaFoldDB" id="A0A9N9CRA0"/>
<dbReference type="InterPro" id="IPR029063">
    <property type="entry name" value="SAM-dependent_MTases_sf"/>
</dbReference>
<dbReference type="Pfam" id="PF01189">
    <property type="entry name" value="Methyltr_RsmB-F"/>
    <property type="match status" value="1"/>
</dbReference>
<dbReference type="Pfam" id="PF21153">
    <property type="entry name" value="NSUN5_N"/>
    <property type="match status" value="1"/>
</dbReference>
<dbReference type="InterPro" id="IPR049561">
    <property type="entry name" value="NSUN5_7_fdxn-like"/>
</dbReference>
<comment type="caution">
    <text evidence="9">The sequence shown here is derived from an EMBL/GenBank/DDBJ whole genome shotgun (WGS) entry which is preliminary data.</text>
</comment>
<evidence type="ECO:0000256" key="3">
    <source>
        <dbReference type="ARBA" id="ARBA00022691"/>
    </source>
</evidence>
<dbReference type="InterPro" id="IPR049560">
    <property type="entry name" value="MeTrfase_RsmB-F_NOP2_cat"/>
</dbReference>
<keyword evidence="1 6" id="KW-0489">Methyltransferase</keyword>
<feature type="active site" description="Nucleophile" evidence="6">
    <location>
        <position position="362"/>
    </location>
</feature>
<protein>
    <submittedName>
        <fullName evidence="9">17687_t:CDS:1</fullName>
    </submittedName>
</protein>
<evidence type="ECO:0000256" key="1">
    <source>
        <dbReference type="ARBA" id="ARBA00022603"/>
    </source>
</evidence>
<comment type="catalytic activity">
    <reaction evidence="5">
        <text>a cytidine in 25S rRNA + S-adenosyl-L-methionine = a 5-methylcytidine in 25S rRNA + S-adenosyl-L-homocysteine + H(+)</text>
        <dbReference type="Rhea" id="RHEA:47780"/>
        <dbReference type="Rhea" id="RHEA-COMP:11911"/>
        <dbReference type="Rhea" id="RHEA-COMP:11912"/>
        <dbReference type="ChEBI" id="CHEBI:15378"/>
        <dbReference type="ChEBI" id="CHEBI:57856"/>
        <dbReference type="ChEBI" id="CHEBI:59789"/>
        <dbReference type="ChEBI" id="CHEBI:74483"/>
        <dbReference type="ChEBI" id="CHEBI:82748"/>
    </reaction>
</comment>
<dbReference type="Gene3D" id="3.40.50.150">
    <property type="entry name" value="Vaccinia Virus protein VP39"/>
    <property type="match status" value="1"/>
</dbReference>
<dbReference type="FunFam" id="3.40.50.150:FF:000164">
    <property type="entry name" value="Methyltransferase NSUN5, putative"/>
    <property type="match status" value="1"/>
</dbReference>
<dbReference type="PRINTS" id="PR02008">
    <property type="entry name" value="RCMTFAMILY"/>
</dbReference>
<feature type="binding site" evidence="6">
    <location>
        <begin position="232"/>
        <end position="238"/>
    </location>
    <ligand>
        <name>S-adenosyl-L-methionine</name>
        <dbReference type="ChEBI" id="CHEBI:59789"/>
    </ligand>
</feature>